<dbReference type="EMBL" id="BONG01000008">
    <property type="protein sequence ID" value="GIF88309.1"/>
    <property type="molecule type" value="Genomic_DNA"/>
</dbReference>
<dbReference type="AlphaFoldDB" id="A0A8J3K2J9"/>
<reference evidence="2 3" key="1">
    <citation type="submission" date="2021-01" db="EMBL/GenBank/DDBJ databases">
        <title>Whole genome shotgun sequence of Catellatospora chokoriensis NBRC 107358.</title>
        <authorList>
            <person name="Komaki H."/>
            <person name="Tamura T."/>
        </authorList>
    </citation>
    <scope>NUCLEOTIDE SEQUENCE [LARGE SCALE GENOMIC DNA]</scope>
    <source>
        <strain evidence="2 3">NBRC 107358</strain>
    </source>
</reference>
<feature type="transmembrane region" description="Helical" evidence="1">
    <location>
        <begin position="186"/>
        <end position="206"/>
    </location>
</feature>
<evidence type="ECO:0000256" key="1">
    <source>
        <dbReference type="SAM" id="Phobius"/>
    </source>
</evidence>
<evidence type="ECO:0000313" key="3">
    <source>
        <dbReference type="Proteomes" id="UP000619293"/>
    </source>
</evidence>
<dbReference type="RefSeq" id="WP_191843371.1">
    <property type="nucleotide sequence ID" value="NZ_BAAALB010000002.1"/>
</dbReference>
<name>A0A8J3K2J9_9ACTN</name>
<keyword evidence="1" id="KW-0472">Membrane</keyword>
<sequence>MSSPLPDTGPVEHVGRKARRRAAAIAAVQSSGKGSGPRSGGRWGLLAVLGIAALFVTYVALGGYVRATVLGFACYLSGCSAAGMTTTGWLVVAAPAAVLLAAGLFWRKLGRSGRIGLGSTAAVVYLIVVTFVPGRGRDLSDLLKGPGSDAVADGLLWSLGGAGAALLFMMGLVFAGKAVPAIERRYNTIALTGAVVLLIAALPVAIAKSDPTWVRATEVFPAELTMNGDRLTRTSADDIRGCDGVLPDDALLNRSLCYLTVRASYTTDDSDAVATFRAVLYADDETADEVRAGLPRGLTPVGVTGDASTVLSTTYSWVLVGTAGHADGRTIAAADRPWVLWPLRQVSYHFIGMQGGLLVDPDPDDEIRPRTP</sequence>
<keyword evidence="1" id="KW-0812">Transmembrane</keyword>
<accession>A0A8J3K2J9</accession>
<keyword evidence="1" id="KW-1133">Transmembrane helix</keyword>
<protein>
    <submittedName>
        <fullName evidence="2">Uncharacterized protein</fullName>
    </submittedName>
</protein>
<comment type="caution">
    <text evidence="2">The sequence shown here is derived from an EMBL/GenBank/DDBJ whole genome shotgun (WGS) entry which is preliminary data.</text>
</comment>
<feature type="transmembrane region" description="Helical" evidence="1">
    <location>
        <begin position="43"/>
        <end position="67"/>
    </location>
</feature>
<proteinExistence type="predicted"/>
<feature type="transmembrane region" description="Helical" evidence="1">
    <location>
        <begin position="154"/>
        <end position="174"/>
    </location>
</feature>
<keyword evidence="3" id="KW-1185">Reference proteome</keyword>
<evidence type="ECO:0000313" key="2">
    <source>
        <dbReference type="EMBL" id="GIF88309.1"/>
    </source>
</evidence>
<organism evidence="2 3">
    <name type="scientific">Catellatospora chokoriensis</name>
    <dbReference type="NCBI Taxonomy" id="310353"/>
    <lineage>
        <taxon>Bacteria</taxon>
        <taxon>Bacillati</taxon>
        <taxon>Actinomycetota</taxon>
        <taxon>Actinomycetes</taxon>
        <taxon>Micromonosporales</taxon>
        <taxon>Micromonosporaceae</taxon>
        <taxon>Catellatospora</taxon>
    </lineage>
</organism>
<gene>
    <name evidence="2" type="ORF">Cch02nite_17530</name>
</gene>
<feature type="transmembrane region" description="Helical" evidence="1">
    <location>
        <begin position="115"/>
        <end position="134"/>
    </location>
</feature>
<dbReference type="Proteomes" id="UP000619293">
    <property type="component" value="Unassembled WGS sequence"/>
</dbReference>
<feature type="transmembrane region" description="Helical" evidence="1">
    <location>
        <begin position="87"/>
        <end position="106"/>
    </location>
</feature>